<evidence type="ECO:0000313" key="6">
    <source>
        <dbReference type="EMBL" id="CAB5070966.1"/>
    </source>
</evidence>
<dbReference type="CDD" id="cd24007">
    <property type="entry name" value="ASKHA_NBD_eukNAGK-like"/>
    <property type="match status" value="1"/>
</dbReference>
<dbReference type="EMBL" id="CAFAAA010000007">
    <property type="protein sequence ID" value="CAB4776405.1"/>
    <property type="molecule type" value="Genomic_DNA"/>
</dbReference>
<dbReference type="PANTHER" id="PTHR43190:SF3">
    <property type="entry name" value="N-ACETYL-D-GLUCOSAMINE KINASE"/>
    <property type="match status" value="1"/>
</dbReference>
<proteinExistence type="predicted"/>
<sequence>MTKALLGIDGGGTKTHAVLADLDGNILGSAANGGANWERIGLKAVTAGLEELIAIAITNAGITIDDIVGSTFALAGIDWDEDKSMFASTMPSLKLSGAIHLMNDSFAALYAGIPNGIGIVSIAGTGGKTTGHDGVTTVQTMGMDLGEAGGAGQLLALCLDSIARMHHGITPKSEMFTVIPETLGYSDITDFFTAIARDRISLDESLAPLIFDLAISGDVIASENVIKVAKQHALDVFGIYSRLKFDGEGVPIIRAGGLHTAGCQIFDLNFEDEVKRLIPRASIEILAISPVFGAVLSAAHNHFTSMPDTFSTHLLTQAKEVLLQ</sequence>
<organism evidence="6">
    <name type="scientific">freshwater metagenome</name>
    <dbReference type="NCBI Taxonomy" id="449393"/>
    <lineage>
        <taxon>unclassified sequences</taxon>
        <taxon>metagenomes</taxon>
        <taxon>ecological metagenomes</taxon>
    </lineage>
</organism>
<dbReference type="EMBL" id="CAFBQC010000012">
    <property type="protein sequence ID" value="CAB5040756.1"/>
    <property type="molecule type" value="Genomic_DNA"/>
</dbReference>
<dbReference type="AlphaFoldDB" id="A0A6J7V1Z9"/>
<accession>A0A6J7V1Z9</accession>
<dbReference type="PANTHER" id="PTHR43190">
    <property type="entry name" value="N-ACETYL-D-GLUCOSAMINE KINASE"/>
    <property type="match status" value="1"/>
</dbReference>
<feature type="domain" description="ATPase BadF/BadG/BcrA/BcrD type" evidence="1">
    <location>
        <begin position="6"/>
        <end position="296"/>
    </location>
</feature>
<dbReference type="EMBL" id="CAFBRA010000002">
    <property type="protein sequence ID" value="CAB5070966.1"/>
    <property type="molecule type" value="Genomic_DNA"/>
</dbReference>
<evidence type="ECO:0000313" key="2">
    <source>
        <dbReference type="EMBL" id="CAB4712306.1"/>
    </source>
</evidence>
<dbReference type="Pfam" id="PF01869">
    <property type="entry name" value="BcrAD_BadFG"/>
    <property type="match status" value="1"/>
</dbReference>
<gene>
    <name evidence="2" type="ORF">UFOPK2662_00175</name>
    <name evidence="3" type="ORF">UFOPK2942_00408</name>
    <name evidence="4" type="ORF">UFOPK3232_00327</name>
    <name evidence="5" type="ORF">UFOPK4242_00392</name>
    <name evidence="6" type="ORF">UFOPK4382_00080</name>
</gene>
<protein>
    <submittedName>
        <fullName evidence="6">Unannotated protein</fullName>
    </submittedName>
</protein>
<dbReference type="Gene3D" id="3.30.420.40">
    <property type="match status" value="2"/>
</dbReference>
<evidence type="ECO:0000313" key="5">
    <source>
        <dbReference type="EMBL" id="CAB5040756.1"/>
    </source>
</evidence>
<dbReference type="InterPro" id="IPR052519">
    <property type="entry name" value="Euk-type_GlcNAc_Kinase"/>
</dbReference>
<evidence type="ECO:0000313" key="4">
    <source>
        <dbReference type="EMBL" id="CAB4838204.1"/>
    </source>
</evidence>
<evidence type="ECO:0000259" key="1">
    <source>
        <dbReference type="Pfam" id="PF01869"/>
    </source>
</evidence>
<evidence type="ECO:0000313" key="3">
    <source>
        <dbReference type="EMBL" id="CAB4776405.1"/>
    </source>
</evidence>
<dbReference type="SUPFAM" id="SSF53067">
    <property type="entry name" value="Actin-like ATPase domain"/>
    <property type="match status" value="2"/>
</dbReference>
<dbReference type="InterPro" id="IPR002731">
    <property type="entry name" value="ATPase_BadF"/>
</dbReference>
<dbReference type="EMBL" id="CAFARE010000006">
    <property type="protein sequence ID" value="CAB4838204.1"/>
    <property type="molecule type" value="Genomic_DNA"/>
</dbReference>
<reference evidence="6" key="1">
    <citation type="submission" date="2020-05" db="EMBL/GenBank/DDBJ databases">
        <authorList>
            <person name="Chiriac C."/>
            <person name="Salcher M."/>
            <person name="Ghai R."/>
            <person name="Kavagutti S V."/>
        </authorList>
    </citation>
    <scope>NUCLEOTIDE SEQUENCE</scope>
</reference>
<dbReference type="EMBL" id="CAEZYI010000004">
    <property type="protein sequence ID" value="CAB4712306.1"/>
    <property type="molecule type" value="Genomic_DNA"/>
</dbReference>
<name>A0A6J7V1Z9_9ZZZZ</name>
<dbReference type="InterPro" id="IPR043129">
    <property type="entry name" value="ATPase_NBD"/>
</dbReference>